<dbReference type="Pfam" id="PF13180">
    <property type="entry name" value="PDZ_2"/>
    <property type="match status" value="1"/>
</dbReference>
<keyword evidence="2" id="KW-0813">Transport</keyword>
<keyword evidence="4" id="KW-0997">Cell inner membrane</keyword>
<dbReference type="Proteomes" id="UP000295777">
    <property type="component" value="Unassembled WGS sequence"/>
</dbReference>
<dbReference type="GO" id="GO:0015031">
    <property type="term" value="P:protein transport"/>
    <property type="evidence" value="ECO:0007669"/>
    <property type="project" value="UniProtKB-KW"/>
</dbReference>
<keyword evidence="6" id="KW-0653">Protein transport</keyword>
<keyword evidence="8" id="KW-0472">Membrane</keyword>
<dbReference type="InterPro" id="IPR024961">
    <property type="entry name" value="T2SS_GspC_N"/>
</dbReference>
<evidence type="ECO:0000256" key="6">
    <source>
        <dbReference type="ARBA" id="ARBA00022927"/>
    </source>
</evidence>
<keyword evidence="7" id="KW-1133">Transmembrane helix</keyword>
<dbReference type="SMART" id="SM00228">
    <property type="entry name" value="PDZ"/>
    <property type="match status" value="1"/>
</dbReference>
<protein>
    <submittedName>
        <fullName evidence="11">Type II secretion system protein C (GspC)</fullName>
    </submittedName>
</protein>
<keyword evidence="5" id="KW-0812">Transmembrane</keyword>
<sequence>MQKSADLLVASCVLFLSYSLAQLASAVATFGLKPCYKIDFPSTSVSSKKEKLISSLEKPGFFSSGEKKVEEVREVESQGEEVYSLDNYVLKGTIVCSQCEHSIAILKEKKSGKSLTVTSGQKVDGFRVVAVYPDRVVLKGKGRTVVLKLFEKKFNRSSSLLDSKQGERNVFKVERREIIDEISSGNFLKYISIIPWKNPEGLKVTYVNRRSFIYKLGLRPGDVITSINDVHIKTPEDSFSAFEQLKNSDTVTITVVRHGREIKLHYELE</sequence>
<dbReference type="Gene3D" id="2.30.42.10">
    <property type="match status" value="1"/>
</dbReference>
<evidence type="ECO:0000256" key="8">
    <source>
        <dbReference type="ARBA" id="ARBA00023136"/>
    </source>
</evidence>
<organism evidence="11 12">
    <name type="scientific">Phorcysia thermohydrogeniphila</name>
    <dbReference type="NCBI Taxonomy" id="936138"/>
    <lineage>
        <taxon>Bacteria</taxon>
        <taxon>Pseudomonadati</taxon>
        <taxon>Aquificota</taxon>
        <taxon>Aquificia</taxon>
        <taxon>Desulfurobacteriales</taxon>
        <taxon>Desulfurobacteriaceae</taxon>
        <taxon>Phorcysia</taxon>
    </lineage>
</organism>
<dbReference type="InterPro" id="IPR001478">
    <property type="entry name" value="PDZ"/>
</dbReference>
<evidence type="ECO:0000313" key="12">
    <source>
        <dbReference type="Proteomes" id="UP000295777"/>
    </source>
</evidence>
<dbReference type="OrthoDB" id="11734at2"/>
<dbReference type="GO" id="GO:0005886">
    <property type="term" value="C:plasma membrane"/>
    <property type="evidence" value="ECO:0007669"/>
    <property type="project" value="UniProtKB-SubCell"/>
</dbReference>
<reference evidence="11 12" key="1">
    <citation type="submission" date="2019-03" db="EMBL/GenBank/DDBJ databases">
        <title>Genomic Encyclopedia of Archaeal and Bacterial Type Strains, Phase II (KMG-II): from individual species to whole genera.</title>
        <authorList>
            <person name="Goeker M."/>
        </authorList>
    </citation>
    <scope>NUCLEOTIDE SEQUENCE [LARGE SCALE GENOMIC DNA]</scope>
    <source>
        <strain evidence="11 12">DSM 24425</strain>
    </source>
</reference>
<feature type="domain" description="PDZ" evidence="10">
    <location>
        <begin position="187"/>
        <end position="259"/>
    </location>
</feature>
<keyword evidence="9" id="KW-0732">Signal</keyword>
<evidence type="ECO:0000256" key="9">
    <source>
        <dbReference type="SAM" id="SignalP"/>
    </source>
</evidence>
<proteinExistence type="predicted"/>
<evidence type="ECO:0000256" key="1">
    <source>
        <dbReference type="ARBA" id="ARBA00004533"/>
    </source>
</evidence>
<gene>
    <name evidence="11" type="ORF">CLV27_0284</name>
</gene>
<dbReference type="InterPro" id="IPR036034">
    <property type="entry name" value="PDZ_sf"/>
</dbReference>
<dbReference type="AlphaFoldDB" id="A0A4R1GHG7"/>
<feature type="signal peptide" evidence="9">
    <location>
        <begin position="1"/>
        <end position="21"/>
    </location>
</feature>
<keyword evidence="3" id="KW-1003">Cell membrane</keyword>
<evidence type="ECO:0000313" key="11">
    <source>
        <dbReference type="EMBL" id="TCK06483.1"/>
    </source>
</evidence>
<comment type="subcellular location">
    <subcellularLocation>
        <location evidence="1">Cell inner membrane</location>
    </subcellularLocation>
</comment>
<dbReference type="SUPFAM" id="SSF50156">
    <property type="entry name" value="PDZ domain-like"/>
    <property type="match status" value="1"/>
</dbReference>
<dbReference type="EMBL" id="SMFV01000001">
    <property type="protein sequence ID" value="TCK06483.1"/>
    <property type="molecule type" value="Genomic_DNA"/>
</dbReference>
<evidence type="ECO:0000256" key="3">
    <source>
        <dbReference type="ARBA" id="ARBA00022475"/>
    </source>
</evidence>
<evidence type="ECO:0000256" key="7">
    <source>
        <dbReference type="ARBA" id="ARBA00022989"/>
    </source>
</evidence>
<feature type="chain" id="PRO_5020713714" evidence="9">
    <location>
        <begin position="22"/>
        <end position="269"/>
    </location>
</feature>
<evidence type="ECO:0000256" key="2">
    <source>
        <dbReference type="ARBA" id="ARBA00022448"/>
    </source>
</evidence>
<evidence type="ECO:0000256" key="4">
    <source>
        <dbReference type="ARBA" id="ARBA00022519"/>
    </source>
</evidence>
<accession>A0A4R1GHG7</accession>
<dbReference type="RefSeq" id="WP_132525067.1">
    <property type="nucleotide sequence ID" value="NZ_SMFV01000001.1"/>
</dbReference>
<dbReference type="Pfam" id="PF11356">
    <property type="entry name" value="T2SSC"/>
    <property type="match status" value="1"/>
</dbReference>
<comment type="caution">
    <text evidence="11">The sequence shown here is derived from an EMBL/GenBank/DDBJ whole genome shotgun (WGS) entry which is preliminary data.</text>
</comment>
<name>A0A4R1GHG7_9BACT</name>
<keyword evidence="12" id="KW-1185">Reference proteome</keyword>
<evidence type="ECO:0000259" key="10">
    <source>
        <dbReference type="SMART" id="SM00228"/>
    </source>
</evidence>
<evidence type="ECO:0000256" key="5">
    <source>
        <dbReference type="ARBA" id="ARBA00022692"/>
    </source>
</evidence>
<dbReference type="Gene3D" id="2.30.30.830">
    <property type="match status" value="1"/>
</dbReference>